<sequence length="104" mass="11359">MAPAAVVRYTIMPCCSTVGFTAGKASILGMIIPSVLEGEAGFVALISNTELGVVVPTPTCWAKRPLESSKLKRDKIAENVTRVSRGSFICICYWFFRTPIIFKK</sequence>
<reference evidence="1 2" key="1">
    <citation type="submission" date="2018-09" db="EMBL/GenBank/DDBJ databases">
        <title>Genome sequencing of strain 6GH32-13.</title>
        <authorList>
            <person name="Weon H.-Y."/>
            <person name="Heo J."/>
            <person name="Kwon S.-W."/>
        </authorList>
    </citation>
    <scope>NUCLEOTIDE SEQUENCE [LARGE SCALE GENOMIC DNA]</scope>
    <source>
        <strain evidence="1 2">5GH32-13</strain>
    </source>
</reference>
<organism evidence="1 2">
    <name type="scientific">Paraflavitalea soli</name>
    <dbReference type="NCBI Taxonomy" id="2315862"/>
    <lineage>
        <taxon>Bacteria</taxon>
        <taxon>Pseudomonadati</taxon>
        <taxon>Bacteroidota</taxon>
        <taxon>Chitinophagia</taxon>
        <taxon>Chitinophagales</taxon>
        <taxon>Chitinophagaceae</taxon>
        <taxon>Paraflavitalea</taxon>
    </lineage>
</organism>
<evidence type="ECO:0000313" key="2">
    <source>
        <dbReference type="Proteomes" id="UP000263900"/>
    </source>
</evidence>
<gene>
    <name evidence="1" type="ORF">D3H65_12120</name>
</gene>
<dbReference type="EMBL" id="CP032157">
    <property type="protein sequence ID" value="AXY74682.1"/>
    <property type="molecule type" value="Genomic_DNA"/>
</dbReference>
<name>A0A3B7MJR3_9BACT</name>
<protein>
    <submittedName>
        <fullName evidence="1">Uncharacterized protein</fullName>
    </submittedName>
</protein>
<keyword evidence="2" id="KW-1185">Reference proteome</keyword>
<evidence type="ECO:0000313" key="1">
    <source>
        <dbReference type="EMBL" id="AXY74682.1"/>
    </source>
</evidence>
<proteinExistence type="predicted"/>
<dbReference type="KEGG" id="pseg:D3H65_12120"/>
<accession>A0A3B7MJR3</accession>
<dbReference type="AlphaFoldDB" id="A0A3B7MJR3"/>
<dbReference type="Proteomes" id="UP000263900">
    <property type="component" value="Chromosome"/>
</dbReference>